<reference evidence="3 4" key="1">
    <citation type="submission" date="2024-09" db="EMBL/GenBank/DDBJ databases">
        <title>Chromosome-scale assembly of Riccia sorocarpa.</title>
        <authorList>
            <person name="Paukszto L."/>
        </authorList>
    </citation>
    <scope>NUCLEOTIDE SEQUENCE [LARGE SCALE GENOMIC DNA]</scope>
    <source>
        <strain evidence="3">LP-2024</strain>
        <tissue evidence="3">Aerial parts of the thallus</tissue>
    </source>
</reference>
<gene>
    <name evidence="3" type="ORF">R1sor_008382</name>
</gene>
<feature type="region of interest" description="Disordered" evidence="1">
    <location>
        <begin position="995"/>
        <end position="1032"/>
    </location>
</feature>
<feature type="compositionally biased region" description="Basic and acidic residues" evidence="1">
    <location>
        <begin position="274"/>
        <end position="296"/>
    </location>
</feature>
<feature type="compositionally biased region" description="Acidic residues" evidence="1">
    <location>
        <begin position="1162"/>
        <end position="1172"/>
    </location>
</feature>
<feature type="compositionally biased region" description="Basic and acidic residues" evidence="1">
    <location>
        <begin position="372"/>
        <end position="397"/>
    </location>
</feature>
<feature type="domain" description="DCD" evidence="2">
    <location>
        <begin position="428"/>
        <end position="557"/>
    </location>
</feature>
<evidence type="ECO:0000259" key="2">
    <source>
        <dbReference type="PROSITE" id="PS51222"/>
    </source>
</evidence>
<dbReference type="Proteomes" id="UP001633002">
    <property type="component" value="Unassembled WGS sequence"/>
</dbReference>
<accession>A0ABD3HVD8</accession>
<organism evidence="3 4">
    <name type="scientific">Riccia sorocarpa</name>
    <dbReference type="NCBI Taxonomy" id="122646"/>
    <lineage>
        <taxon>Eukaryota</taxon>
        <taxon>Viridiplantae</taxon>
        <taxon>Streptophyta</taxon>
        <taxon>Embryophyta</taxon>
        <taxon>Marchantiophyta</taxon>
        <taxon>Marchantiopsida</taxon>
        <taxon>Marchantiidae</taxon>
        <taxon>Marchantiales</taxon>
        <taxon>Ricciaceae</taxon>
        <taxon>Riccia</taxon>
    </lineage>
</organism>
<dbReference type="SMART" id="SM00767">
    <property type="entry name" value="DCD"/>
    <property type="match status" value="1"/>
</dbReference>
<name>A0ABD3HVD8_9MARC</name>
<feature type="compositionally biased region" description="Basic residues" evidence="1">
    <location>
        <begin position="632"/>
        <end position="644"/>
    </location>
</feature>
<sequence>MTDRQFQLMGRSAGASLSRPQGAQLLHNAPASRVAAALDLYTRSSLAQNPARFGNQSEYFQSVSRAQLMSDRRSSLPGAYIDSTQAYVNNSDSRILPTRAVTTAEAAEVFPFSSAQRPLAPADLQQSRRAEIVSGYNHPAAAAAVGGRLGRLGGFNDSVTNKEVLRRPGAYLDGSQGRPPPSSSYENQELTAARLASMHHGVLGSATGAGKGREMERYLLAVQPDKLVRYAATCLSPEPALKRARYAMMANNVAPPPELDVYSNYRQAKLRRSAARENSLRQERQSDRPGSARDRSVGTGSGSGLNQARREKDREEFSRERRQRSDEITRGSDKKSNGSADVKSTRDSRAPRSENGNVRQVQNNSGVSRISQKQEECPRELGKDIDINPLESDKDSELGSLGADLSDFENEKSLKTKESDEPDTVIDAPLDGMIFGCSTATFYECMKLQLFGLPTKNKDEVMRVAPGTKLFLFNFDTKELSGIFEAVSHGGLMIEPDAFREFGSFPAQVQVSCAERCPNIHLSDFKNIIKENFVSSSKFKFTLNASQVKDLVKLFRRAARIQPQIQQRQENSLLRRYTNEPVPSSEDYVSRSSQHSRQSYSQHSQASFGLSSNYHASLSSKSKVHHEGPSRKTQREKRKKRKTQKNCPETEKICPESPETNNFSRLKLPDETDDKPDTGKNITKLLEDTTPSNTNISVSNGKVIVTDNPQEHKETLEATPTIPNSKGTGPLERDSGICNSENGLLPGLQSDHGDCDGMQVSLIEDNSNSGKCGLAGERSQEQGKGPNVRRGALDNHENVTTHSVEYSASSIGLEEVSAAKTPHHLVVGLASSPDTLVNATDEVPPTDKIEQLPEATFDYDGAALECAEGKQNLSVVCCENRLPHFAPVKDSTIDTEEKEEDDGVTAYAPSDDRGLVDSRVADSSNTSTDVFASSPTLLNVDKAGKSEQLDPEKDHVKCLTSKQEECLEPTELDKPEDAGLDRVQEVDVNISVRNTMDGSHWKDGSGTDTESMSSKEEEDEEMVDIDYDGVRGEVSNTKEAMKVLDPPRFDEVEEVIPQSCQILTRDVQDMNQEMDTVRGTPGPGPESDCIETARTETEFVYCRFSEAEDDEDIVDYESSSQATYENEDEDELALGGEVTPENEDEDEDEDELALVREVYGDMADEVGSEDESQTLILPDAYSDERHESDVSDEYLSLPDGSGEDEDFAEVTTDLVNSEQVRVRQADDASQQEEDSKSGKSGSE</sequence>
<feature type="compositionally biased region" description="Polar residues" evidence="1">
    <location>
        <begin position="689"/>
        <end position="699"/>
    </location>
</feature>
<evidence type="ECO:0000313" key="3">
    <source>
        <dbReference type="EMBL" id="KAL3694731.1"/>
    </source>
</evidence>
<feature type="compositionally biased region" description="Acidic residues" evidence="1">
    <location>
        <begin position="1016"/>
        <end position="1027"/>
    </location>
</feature>
<feature type="compositionally biased region" description="Acidic residues" evidence="1">
    <location>
        <begin position="1140"/>
        <end position="1152"/>
    </location>
</feature>
<feature type="region of interest" description="Disordered" evidence="1">
    <location>
        <begin position="570"/>
        <end position="699"/>
    </location>
</feature>
<feature type="region of interest" description="Disordered" evidence="1">
    <location>
        <begin position="712"/>
        <end position="733"/>
    </location>
</feature>
<comment type="caution">
    <text evidence="3">The sequence shown here is derived from an EMBL/GenBank/DDBJ whole genome shotgun (WGS) entry which is preliminary data.</text>
</comment>
<keyword evidence="4" id="KW-1185">Reference proteome</keyword>
<feature type="compositionally biased region" description="Basic and acidic residues" evidence="1">
    <location>
        <begin position="308"/>
        <end position="336"/>
    </location>
</feature>
<dbReference type="Pfam" id="PF10539">
    <property type="entry name" value="Dev_Cell_Death"/>
    <property type="match status" value="1"/>
</dbReference>
<proteinExistence type="predicted"/>
<dbReference type="AlphaFoldDB" id="A0ABD3HVD8"/>
<feature type="region of interest" description="Disordered" evidence="1">
    <location>
        <begin position="1106"/>
        <end position="1243"/>
    </location>
</feature>
<evidence type="ECO:0000313" key="4">
    <source>
        <dbReference type="Proteomes" id="UP001633002"/>
    </source>
</evidence>
<feature type="compositionally biased region" description="Polar residues" evidence="1">
    <location>
        <begin position="354"/>
        <end position="371"/>
    </location>
</feature>
<feature type="compositionally biased region" description="Basic and acidic residues" evidence="1">
    <location>
        <begin position="667"/>
        <end position="678"/>
    </location>
</feature>
<dbReference type="PROSITE" id="PS51222">
    <property type="entry name" value="DCD"/>
    <property type="match status" value="1"/>
</dbReference>
<feature type="region of interest" description="Disordered" evidence="1">
    <location>
        <begin position="766"/>
        <end position="796"/>
    </location>
</feature>
<feature type="region of interest" description="Disordered" evidence="1">
    <location>
        <begin position="272"/>
        <end position="423"/>
    </location>
</feature>
<protein>
    <recommendedName>
        <fullName evidence="2">DCD domain-containing protein</fullName>
    </recommendedName>
</protein>
<feature type="compositionally biased region" description="Basic and acidic residues" evidence="1">
    <location>
        <begin position="1233"/>
        <end position="1243"/>
    </location>
</feature>
<evidence type="ECO:0000256" key="1">
    <source>
        <dbReference type="SAM" id="MobiDB-lite"/>
    </source>
</evidence>
<dbReference type="PANTHER" id="PTHR46444">
    <property type="entry name" value="DCD (DEVELOPMENT AND CELL DEATH) DOMAIN PROTEIN-RELATED"/>
    <property type="match status" value="1"/>
</dbReference>
<feature type="compositionally biased region" description="Low complexity" evidence="1">
    <location>
        <begin position="590"/>
        <end position="607"/>
    </location>
</feature>
<dbReference type="InterPro" id="IPR013989">
    <property type="entry name" value="Dev_and_cell_death_domain"/>
</dbReference>
<feature type="compositionally biased region" description="Polar residues" evidence="1">
    <location>
        <begin position="608"/>
        <end position="621"/>
    </location>
</feature>
<feature type="compositionally biased region" description="Basic and acidic residues" evidence="1">
    <location>
        <begin position="409"/>
        <end position="419"/>
    </location>
</feature>
<dbReference type="PANTHER" id="PTHR46444:SF19">
    <property type="entry name" value="OS02G0745600 PROTEIN"/>
    <property type="match status" value="1"/>
</dbReference>
<feature type="compositionally biased region" description="Basic and acidic residues" evidence="1">
    <location>
        <begin position="343"/>
        <end position="352"/>
    </location>
</feature>
<dbReference type="EMBL" id="JBJQOH010000003">
    <property type="protein sequence ID" value="KAL3694731.1"/>
    <property type="molecule type" value="Genomic_DNA"/>
</dbReference>